<evidence type="ECO:0000313" key="3">
    <source>
        <dbReference type="EMBL" id="NTC30713.1"/>
    </source>
</evidence>
<accession>A0AA44F891</accession>
<gene>
    <name evidence="3" type="ORF">G6M46_21520</name>
</gene>
<dbReference type="EMBL" id="JAAMAY010000030">
    <property type="protein sequence ID" value="NTC30713.1"/>
    <property type="molecule type" value="Genomic_DNA"/>
</dbReference>
<organism evidence="3 4">
    <name type="scientific">Agrobacterium tumefaciens</name>
    <dbReference type="NCBI Taxonomy" id="358"/>
    <lineage>
        <taxon>Bacteria</taxon>
        <taxon>Pseudomonadati</taxon>
        <taxon>Pseudomonadota</taxon>
        <taxon>Alphaproteobacteria</taxon>
        <taxon>Hyphomicrobiales</taxon>
        <taxon>Rhizobiaceae</taxon>
        <taxon>Rhizobium/Agrobacterium group</taxon>
        <taxon>Agrobacterium</taxon>
        <taxon>Agrobacterium tumefaciens complex</taxon>
    </lineage>
</organism>
<feature type="transmembrane region" description="Helical" evidence="2">
    <location>
        <begin position="20"/>
        <end position="40"/>
    </location>
</feature>
<evidence type="ECO:0000256" key="2">
    <source>
        <dbReference type="SAM" id="Phobius"/>
    </source>
</evidence>
<sequence length="237" mass="27756">MMKPAPLLKRLKRNKCIKWILQPFNFGLAATILYVGIIALESGLVGKWAIDIEKGKLNSLGDFLAGLFAPVAFFWLIITVSLQKEELALTRKEMIEQRKALRDQANEARAHKEFVEQQTKIMKQQADLSAITYHKNMKLQMFDKRMDVYGEIKKFTEKPFEELITNKENINFIHLMNKTMFLFAGSDKIIDWMGELSYVVFQTTNGDDLAEVRRNWQHLINPDQFHHLFFEHLTIYE</sequence>
<dbReference type="RefSeq" id="WP_174019203.1">
    <property type="nucleotide sequence ID" value="NZ_JAAMAW010000015.1"/>
</dbReference>
<keyword evidence="1" id="KW-0175">Coiled coil</keyword>
<protein>
    <submittedName>
        <fullName evidence="3">Uncharacterized protein</fullName>
    </submittedName>
</protein>
<dbReference type="AlphaFoldDB" id="A0AA44F891"/>
<feature type="coiled-coil region" evidence="1">
    <location>
        <begin position="84"/>
        <end position="118"/>
    </location>
</feature>
<keyword evidence="2" id="KW-1133">Transmembrane helix</keyword>
<keyword evidence="2" id="KW-0472">Membrane</keyword>
<proteinExistence type="predicted"/>
<reference evidence="3" key="1">
    <citation type="journal article" date="2020" name="Science">
        <title>Unexpected conservation and global transmission of agrobacterial virulence plasmids.</title>
        <authorList>
            <person name="Weisberg A.J."/>
            <person name="Davis E.W. 2nd"/>
            <person name="Tabima J."/>
            <person name="Belcher M.S."/>
            <person name="Miller M."/>
            <person name="Kuo C.H."/>
            <person name="Loper J.E."/>
            <person name="Grunwald N.J."/>
            <person name="Putnam M.L."/>
            <person name="Chang J.H."/>
        </authorList>
    </citation>
    <scope>NUCLEOTIDE SEQUENCE</scope>
    <source>
        <strain evidence="3">17-1853-1a</strain>
    </source>
</reference>
<feature type="transmembrane region" description="Helical" evidence="2">
    <location>
        <begin position="60"/>
        <end position="82"/>
    </location>
</feature>
<evidence type="ECO:0000256" key="1">
    <source>
        <dbReference type="SAM" id="Coils"/>
    </source>
</evidence>
<dbReference type="Proteomes" id="UP000702952">
    <property type="component" value="Unassembled WGS sequence"/>
</dbReference>
<keyword evidence="2" id="KW-0812">Transmembrane</keyword>
<comment type="caution">
    <text evidence="3">The sequence shown here is derived from an EMBL/GenBank/DDBJ whole genome shotgun (WGS) entry which is preliminary data.</text>
</comment>
<name>A0AA44F891_AGRTU</name>
<evidence type="ECO:0000313" key="4">
    <source>
        <dbReference type="Proteomes" id="UP000702952"/>
    </source>
</evidence>